<keyword evidence="2" id="KW-0812">Transmembrane</keyword>
<evidence type="ECO:0000313" key="3">
    <source>
        <dbReference type="EMBL" id="PZF82842.1"/>
    </source>
</evidence>
<protein>
    <submittedName>
        <fullName evidence="3">Uncharacterized protein</fullName>
    </submittedName>
</protein>
<feature type="transmembrane region" description="Helical" evidence="2">
    <location>
        <begin position="98"/>
        <end position="118"/>
    </location>
</feature>
<dbReference type="Proteomes" id="UP000248764">
    <property type="component" value="Unassembled WGS sequence"/>
</dbReference>
<evidence type="ECO:0000256" key="2">
    <source>
        <dbReference type="SAM" id="Phobius"/>
    </source>
</evidence>
<gene>
    <name evidence="3" type="ORF">C1I92_15170</name>
</gene>
<dbReference type="AlphaFoldDB" id="A0A2W2B9Q0"/>
<comment type="caution">
    <text evidence="3">The sequence shown here is derived from an EMBL/GenBank/DDBJ whole genome shotgun (WGS) entry which is preliminary data.</text>
</comment>
<evidence type="ECO:0000256" key="1">
    <source>
        <dbReference type="SAM" id="MobiDB-lite"/>
    </source>
</evidence>
<organism evidence="3 4">
    <name type="scientific">Jiangella anatolica</name>
    <dbReference type="NCBI Taxonomy" id="2670374"/>
    <lineage>
        <taxon>Bacteria</taxon>
        <taxon>Bacillati</taxon>
        <taxon>Actinomycetota</taxon>
        <taxon>Actinomycetes</taxon>
        <taxon>Jiangellales</taxon>
        <taxon>Jiangellaceae</taxon>
        <taxon>Jiangella</taxon>
    </lineage>
</organism>
<accession>A0A2W2B9Q0</accession>
<feature type="transmembrane region" description="Helical" evidence="2">
    <location>
        <begin position="17"/>
        <end position="38"/>
    </location>
</feature>
<reference evidence="3 4" key="1">
    <citation type="submission" date="2018-01" db="EMBL/GenBank/DDBJ databases">
        <title>Draft genome sequence of Jiangella sp. GTF31.</title>
        <authorList>
            <person name="Sahin N."/>
            <person name="Ay H."/>
            <person name="Saygin H."/>
        </authorList>
    </citation>
    <scope>NUCLEOTIDE SEQUENCE [LARGE SCALE GENOMIC DNA]</scope>
    <source>
        <strain evidence="3 4">GTF31</strain>
    </source>
</reference>
<sequence length="139" mass="14951">MPDTDDRSGRFRALRDWSVLALVILLPAAVWPAILGLMHLVPGFDGYEACVVNRNEEVGWDGSAGLEVRSDVIPLSHVCLWDDGYSAELVPSWANPTLAFFSASIALATAGVTTGVVMSRRDRNQPEPSPGVEEGADLT</sequence>
<dbReference type="EMBL" id="POTW01000032">
    <property type="protein sequence ID" value="PZF82842.1"/>
    <property type="molecule type" value="Genomic_DNA"/>
</dbReference>
<proteinExistence type="predicted"/>
<feature type="region of interest" description="Disordered" evidence="1">
    <location>
        <begin position="120"/>
        <end position="139"/>
    </location>
</feature>
<dbReference type="RefSeq" id="WP_111255485.1">
    <property type="nucleotide sequence ID" value="NZ_POTW01000032.1"/>
</dbReference>
<evidence type="ECO:0000313" key="4">
    <source>
        <dbReference type="Proteomes" id="UP000248764"/>
    </source>
</evidence>
<keyword evidence="2" id="KW-0472">Membrane</keyword>
<name>A0A2W2B9Q0_9ACTN</name>
<keyword evidence="2" id="KW-1133">Transmembrane helix</keyword>
<keyword evidence="4" id="KW-1185">Reference proteome</keyword>